<reference evidence="14 15" key="1">
    <citation type="journal article" date="2024" name="Nat. Commun.">
        <title>Phylogenomics reveals the evolutionary origins of lichenization in chlorophyte algae.</title>
        <authorList>
            <person name="Puginier C."/>
            <person name="Libourel C."/>
            <person name="Otte J."/>
            <person name="Skaloud P."/>
            <person name="Haon M."/>
            <person name="Grisel S."/>
            <person name="Petersen M."/>
            <person name="Berrin J.G."/>
            <person name="Delaux P.M."/>
            <person name="Dal Grande F."/>
            <person name="Keller J."/>
        </authorList>
    </citation>
    <scope>NUCLEOTIDE SEQUENCE [LARGE SCALE GENOMIC DNA]</scope>
    <source>
        <strain evidence="14 15">SAG 2043</strain>
    </source>
</reference>
<dbReference type="Pfam" id="PF23350">
    <property type="entry name" value="BBS2_pf"/>
    <property type="match status" value="1"/>
</dbReference>
<dbReference type="Pfam" id="PF14782">
    <property type="entry name" value="BBS2_GAE"/>
    <property type="match status" value="1"/>
</dbReference>
<dbReference type="GO" id="GO:0016020">
    <property type="term" value="C:membrane"/>
    <property type="evidence" value="ECO:0007669"/>
    <property type="project" value="TreeGrafter"/>
</dbReference>
<evidence type="ECO:0000256" key="7">
    <source>
        <dbReference type="SAM" id="Coils"/>
    </source>
</evidence>
<dbReference type="InterPro" id="IPR029429">
    <property type="entry name" value="BBS2_Mid"/>
</dbReference>
<dbReference type="Pfam" id="PF23353">
    <property type="entry name" value="BBS2_hp"/>
    <property type="match status" value="1"/>
</dbReference>
<name>A0AAW1Q3G5_9CHLO</name>
<feature type="domain" description="BBS2 GAE" evidence="9">
    <location>
        <begin position="383"/>
        <end position="466"/>
    </location>
</feature>
<keyword evidence="7" id="KW-0175">Coiled coil</keyword>
<dbReference type="PANTHER" id="PTHR32465:SF0">
    <property type="entry name" value="BARDET-BIEDL SYNDROME 2 PROTEIN"/>
    <property type="match status" value="1"/>
</dbReference>
<dbReference type="InterPro" id="IPR016616">
    <property type="entry name" value="Bardet-Biedl_syndrome_2_prot"/>
</dbReference>
<protein>
    <recommendedName>
        <fullName evidence="16">Bardet-Biedl syndrome 2 protein homolog</fullName>
    </recommendedName>
</protein>
<feature type="domain" description="BBS2 C-terminal helix bundle" evidence="12">
    <location>
        <begin position="682"/>
        <end position="707"/>
    </location>
</feature>
<feature type="coiled-coil region" evidence="7">
    <location>
        <begin position="326"/>
        <end position="353"/>
    </location>
</feature>
<proteinExistence type="predicted"/>
<evidence type="ECO:0000259" key="10">
    <source>
        <dbReference type="Pfam" id="PF14783"/>
    </source>
</evidence>
<dbReference type="PANTHER" id="PTHR32465">
    <property type="entry name" value="BARDET-BIEDL SYNDROME 2 PROTEIN"/>
    <property type="match status" value="1"/>
</dbReference>
<dbReference type="Pfam" id="PF23351">
    <property type="entry name" value="BBS2_CtH"/>
    <property type="match status" value="1"/>
</dbReference>
<dbReference type="InterPro" id="IPR055379">
    <property type="entry name" value="BBS2_pf_dom"/>
</dbReference>
<gene>
    <name evidence="14" type="ORF">WJX72_010246</name>
</gene>
<evidence type="ECO:0000256" key="6">
    <source>
        <dbReference type="ARBA" id="ARBA00023273"/>
    </source>
</evidence>
<feature type="domain" description="BBS2 hairpin" evidence="13">
    <location>
        <begin position="579"/>
        <end position="676"/>
    </location>
</feature>
<dbReference type="GO" id="GO:0036064">
    <property type="term" value="C:ciliary basal body"/>
    <property type="evidence" value="ECO:0007669"/>
    <property type="project" value="TreeGrafter"/>
</dbReference>
<evidence type="ECO:0000256" key="5">
    <source>
        <dbReference type="ARBA" id="ARBA00023212"/>
    </source>
</evidence>
<dbReference type="SUPFAM" id="SSF50998">
    <property type="entry name" value="Quinoprotein alcohol dehydrogenase-like"/>
    <property type="match status" value="1"/>
</dbReference>
<dbReference type="InterPro" id="IPR055381">
    <property type="entry name" value="BBS2_CtH_dom"/>
</dbReference>
<dbReference type="InterPro" id="IPR029430">
    <property type="entry name" value="BBS2_N"/>
</dbReference>
<dbReference type="Proteomes" id="UP001489004">
    <property type="component" value="Unassembled WGS sequence"/>
</dbReference>
<keyword evidence="5" id="KW-0206">Cytoskeleton</keyword>
<evidence type="ECO:0000259" key="12">
    <source>
        <dbReference type="Pfam" id="PF23351"/>
    </source>
</evidence>
<dbReference type="GO" id="GO:1905515">
    <property type="term" value="P:non-motile cilium assembly"/>
    <property type="evidence" value="ECO:0007669"/>
    <property type="project" value="InterPro"/>
</dbReference>
<evidence type="ECO:0000259" key="8">
    <source>
        <dbReference type="Pfam" id="PF14781"/>
    </source>
</evidence>
<dbReference type="AlphaFoldDB" id="A0AAW1Q3G5"/>
<evidence type="ECO:0000256" key="3">
    <source>
        <dbReference type="ARBA" id="ARBA00022490"/>
    </source>
</evidence>
<sequence>MLIPAFQLHLTDAIQQRAVTVGKYDGVHPALTAATTGGKVFIHSPHQEQDQPQTQYLNINKQITALTAGALEPALGRDLLLVGTPNHLQAYDVHKNQDFFFKEVAEGVNVVILGIAGTCEAPLAIVGCNGSVQGFDAKGQERFWTVTGSNVSALALCDADGDGQNELLVGSEDFSIRIFKGENVISEIIETDRVIGLTPIHHTRFGYALANGTIGVYEQSVRAWRVKSKHSVGAISSYDLDGDGIPELISGWSNGRMEVRSDATGEVIYKDILPCSISGIVRGDYRCDGTDQIIVCSTEGEVRGYLPADPEVSGRQVEETAHQVAIAELSQRRQELLVELQNYDAQIKAAAGQQERGPGLPLELGGQIPAITKVAVAVRVSEEARSCSLHVQTNSEECVIRGVVIFADQVFEGESLFHYPNSPAPTADIPLKLKKDVAVMLLVKVLVALRTSAVYHVFEEELQLSRYAMYASSVRGFVSEPESYVTFATSERVSRLAMWLEHSFPDWSASAAGVGPSSDSLRAAFVSLRDGKPLIIAMTARAGGQVTIRTDSMELAADLVQEIAAYLAIEQLDCQADFPPELAAFALVLDRVDELNAARLKMTGAVADSSNVIKSMLVKAEDARILGNMPSMKKLYGRLMDLNRELVMEHEKRATNHHDLLEALRLVNTMIQRAARLRVGEPKARVVAACRQAVKANNVQALLKIIREGHA</sequence>
<keyword evidence="3" id="KW-0963">Cytoplasm</keyword>
<organism evidence="14 15">
    <name type="scientific">[Myrmecia] bisecta</name>
    <dbReference type="NCBI Taxonomy" id="41462"/>
    <lineage>
        <taxon>Eukaryota</taxon>
        <taxon>Viridiplantae</taxon>
        <taxon>Chlorophyta</taxon>
        <taxon>core chlorophytes</taxon>
        <taxon>Trebouxiophyceae</taxon>
        <taxon>Trebouxiales</taxon>
        <taxon>Trebouxiaceae</taxon>
        <taxon>Myrmecia</taxon>
    </lineage>
</organism>
<keyword evidence="15" id="KW-1185">Reference proteome</keyword>
<evidence type="ECO:0000259" key="13">
    <source>
        <dbReference type="Pfam" id="PF23353"/>
    </source>
</evidence>
<dbReference type="InterPro" id="IPR015943">
    <property type="entry name" value="WD40/YVTN_repeat-like_dom_sf"/>
</dbReference>
<dbReference type="EMBL" id="JALJOR010000007">
    <property type="protein sequence ID" value="KAK9814709.1"/>
    <property type="molecule type" value="Genomic_DNA"/>
</dbReference>
<evidence type="ECO:0000313" key="14">
    <source>
        <dbReference type="EMBL" id="KAK9814709.1"/>
    </source>
</evidence>
<feature type="domain" description="Ciliary BBSome complex subunit 2 N-terminal" evidence="8">
    <location>
        <begin position="20"/>
        <end position="114"/>
    </location>
</feature>
<feature type="domain" description="BBS2 platform" evidence="11">
    <location>
        <begin position="479"/>
        <end position="567"/>
    </location>
</feature>
<keyword evidence="4" id="KW-0969">Cilium</keyword>
<comment type="subcellular location">
    <subcellularLocation>
        <location evidence="1">Cell projection</location>
        <location evidence="1">Cilium</location>
    </subcellularLocation>
    <subcellularLocation>
        <location evidence="2">Cytoplasm</location>
        <location evidence="2">Cytoskeleton</location>
    </subcellularLocation>
</comment>
<accession>A0AAW1Q3G5</accession>
<evidence type="ECO:0008006" key="16">
    <source>
        <dbReference type="Google" id="ProtNLM"/>
    </source>
</evidence>
<dbReference type="Gene3D" id="2.130.10.10">
    <property type="entry name" value="YVTN repeat-like/Quinoprotein amine dehydrogenase"/>
    <property type="match status" value="1"/>
</dbReference>
<evidence type="ECO:0000313" key="15">
    <source>
        <dbReference type="Proteomes" id="UP001489004"/>
    </source>
</evidence>
<dbReference type="InterPro" id="IPR055380">
    <property type="entry name" value="BBS2_hp_dom"/>
</dbReference>
<evidence type="ECO:0000256" key="1">
    <source>
        <dbReference type="ARBA" id="ARBA00004138"/>
    </source>
</evidence>
<evidence type="ECO:0000256" key="4">
    <source>
        <dbReference type="ARBA" id="ARBA00023069"/>
    </source>
</evidence>
<evidence type="ECO:0000256" key="2">
    <source>
        <dbReference type="ARBA" id="ARBA00004245"/>
    </source>
</evidence>
<evidence type="ECO:0000259" key="9">
    <source>
        <dbReference type="Pfam" id="PF14782"/>
    </source>
</evidence>
<dbReference type="Pfam" id="PF14781">
    <property type="entry name" value="BBS2_N"/>
    <property type="match status" value="1"/>
</dbReference>
<dbReference type="PIRSF" id="PIRSF013684">
    <property type="entry name" value="BBS2"/>
    <property type="match status" value="1"/>
</dbReference>
<dbReference type="InterPro" id="IPR011047">
    <property type="entry name" value="Quinoprotein_ADH-like_sf"/>
</dbReference>
<dbReference type="GO" id="GO:0031514">
    <property type="term" value="C:motile cilium"/>
    <property type="evidence" value="ECO:0007669"/>
    <property type="project" value="TreeGrafter"/>
</dbReference>
<evidence type="ECO:0000259" key="11">
    <source>
        <dbReference type="Pfam" id="PF23350"/>
    </source>
</evidence>
<dbReference type="GO" id="GO:0034464">
    <property type="term" value="C:BBSome"/>
    <property type="evidence" value="ECO:0007669"/>
    <property type="project" value="InterPro"/>
</dbReference>
<comment type="caution">
    <text evidence="14">The sequence shown here is derived from an EMBL/GenBank/DDBJ whole genome shotgun (WGS) entry which is preliminary data.</text>
</comment>
<dbReference type="InterPro" id="IPR029333">
    <property type="entry name" value="BBS2_GAE_dom"/>
</dbReference>
<feature type="domain" description="Ciliary BBSome complex subunit 2 middle region" evidence="10">
    <location>
        <begin position="153"/>
        <end position="260"/>
    </location>
</feature>
<dbReference type="Pfam" id="PF14783">
    <property type="entry name" value="BBS2_Mid"/>
    <property type="match status" value="1"/>
</dbReference>
<keyword evidence="6" id="KW-0966">Cell projection</keyword>